<dbReference type="InterPro" id="IPR006171">
    <property type="entry name" value="TOPRIM_dom"/>
</dbReference>
<organism evidence="3 4">
    <name type="scientific">Ambispora leptoticha</name>
    <dbReference type="NCBI Taxonomy" id="144679"/>
    <lineage>
        <taxon>Eukaryota</taxon>
        <taxon>Fungi</taxon>
        <taxon>Fungi incertae sedis</taxon>
        <taxon>Mucoromycota</taxon>
        <taxon>Glomeromycotina</taxon>
        <taxon>Glomeromycetes</taxon>
        <taxon>Archaeosporales</taxon>
        <taxon>Ambisporaceae</taxon>
        <taxon>Ambispora</taxon>
    </lineage>
</organism>
<reference evidence="3" key="1">
    <citation type="submission" date="2021-06" db="EMBL/GenBank/DDBJ databases">
        <authorList>
            <person name="Kallberg Y."/>
            <person name="Tangrot J."/>
            <person name="Rosling A."/>
        </authorList>
    </citation>
    <scope>NUCLEOTIDE SEQUENCE</scope>
    <source>
        <strain evidence="3">FL130A</strain>
    </source>
</reference>
<feature type="region of interest" description="Disordered" evidence="1">
    <location>
        <begin position="1"/>
        <end position="24"/>
    </location>
</feature>
<keyword evidence="4" id="KW-1185">Reference proteome</keyword>
<accession>A0A9N8VJE7</accession>
<evidence type="ECO:0000313" key="4">
    <source>
        <dbReference type="Proteomes" id="UP000789508"/>
    </source>
</evidence>
<sequence>MTSISKYPSFNEIQSSFETTDPDREGEAIAQEVVLLLELSPEQYQRLLFYEITPRNINEAI</sequence>
<protein>
    <submittedName>
        <fullName evidence="3">3402_t:CDS:1</fullName>
    </submittedName>
</protein>
<dbReference type="Gene3D" id="3.40.50.140">
    <property type="match status" value="1"/>
</dbReference>
<feature type="compositionally biased region" description="Polar residues" evidence="1">
    <location>
        <begin position="1"/>
        <end position="19"/>
    </location>
</feature>
<evidence type="ECO:0000256" key="1">
    <source>
        <dbReference type="SAM" id="MobiDB-lite"/>
    </source>
</evidence>
<dbReference type="OrthoDB" id="444592at2759"/>
<dbReference type="Proteomes" id="UP000789508">
    <property type="component" value="Unassembled WGS sequence"/>
</dbReference>
<dbReference type="PROSITE" id="PS50880">
    <property type="entry name" value="TOPRIM"/>
    <property type="match status" value="1"/>
</dbReference>
<evidence type="ECO:0000259" key="2">
    <source>
        <dbReference type="PROSITE" id="PS50880"/>
    </source>
</evidence>
<feature type="domain" description="Toprim" evidence="2">
    <location>
        <begin position="1"/>
        <end position="52"/>
    </location>
</feature>
<gene>
    <name evidence="3" type="ORF">ALEPTO_LOCUS1366</name>
</gene>
<dbReference type="AlphaFoldDB" id="A0A9N8VJE7"/>
<dbReference type="InterPro" id="IPR023405">
    <property type="entry name" value="Topo_IA_core_domain"/>
</dbReference>
<proteinExistence type="predicted"/>
<comment type="caution">
    <text evidence="3">The sequence shown here is derived from an EMBL/GenBank/DDBJ whole genome shotgun (WGS) entry which is preliminary data.</text>
</comment>
<dbReference type="SUPFAM" id="SSF56712">
    <property type="entry name" value="Prokaryotic type I DNA topoisomerase"/>
    <property type="match status" value="1"/>
</dbReference>
<name>A0A9N8VJE7_9GLOM</name>
<dbReference type="EMBL" id="CAJVPS010000146">
    <property type="protein sequence ID" value="CAG8457647.1"/>
    <property type="molecule type" value="Genomic_DNA"/>
</dbReference>
<evidence type="ECO:0000313" key="3">
    <source>
        <dbReference type="EMBL" id="CAG8457647.1"/>
    </source>
</evidence>